<feature type="transmembrane region" description="Helical" evidence="1">
    <location>
        <begin position="37"/>
        <end position="57"/>
    </location>
</feature>
<reference evidence="2 3" key="1">
    <citation type="submission" date="2019-10" db="EMBL/GenBank/DDBJ databases">
        <title>Epibacterium sp. nov., isolated from seawater.</title>
        <authorList>
            <person name="Zhang X."/>
            <person name="Li N."/>
        </authorList>
    </citation>
    <scope>NUCLEOTIDE SEQUENCE [LARGE SCALE GENOMIC DNA]</scope>
    <source>
        <strain evidence="2 3">SM1979</strain>
    </source>
</reference>
<proteinExistence type="predicted"/>
<feature type="transmembrane region" description="Helical" evidence="1">
    <location>
        <begin position="7"/>
        <end position="31"/>
    </location>
</feature>
<sequence length="322" mass="35700">MEKLREFIWVAFQVLWPAFALAGGLIGVYYVVLLLGISTIGSAFLLGFPIVSSIVILKFRPKGQAHTLLGAIAFLLGTMVLSILGTFVLGVEGLICIAMAIGPLLFGTLLGGAIYVLYLRQKEAKRKGANLVVIMPLLALVALDGGLKSMGPTVHSISNEIEIAAAPEVVFGMLKSIPDIKPEEVQTRFSHLLGVPKPTEARWVSGPEGVVRHSHWGPEVHFQERIVEVVENRKIAWEFEFPEGWISERIEDPHVRVGGEYFDVLSGGYVLQDLDGRTRLTLTTRTWDHSGLGFYATYWHHFFIEDFHEVVLELVKSRVEAL</sequence>
<protein>
    <submittedName>
        <fullName evidence="2">Polyketide cyclase/dehydrase</fullName>
    </submittedName>
</protein>
<feature type="transmembrane region" description="Helical" evidence="1">
    <location>
        <begin position="129"/>
        <end position="147"/>
    </location>
</feature>
<evidence type="ECO:0000313" key="2">
    <source>
        <dbReference type="EMBL" id="MQQ08630.1"/>
    </source>
</evidence>
<dbReference type="Gene3D" id="3.30.530.20">
    <property type="match status" value="1"/>
</dbReference>
<evidence type="ECO:0000256" key="1">
    <source>
        <dbReference type="SAM" id="Phobius"/>
    </source>
</evidence>
<feature type="transmembrane region" description="Helical" evidence="1">
    <location>
        <begin position="69"/>
        <end position="91"/>
    </location>
</feature>
<keyword evidence="1" id="KW-0812">Transmembrane</keyword>
<gene>
    <name evidence="2" type="ORF">GFB49_09220</name>
</gene>
<evidence type="ECO:0000313" key="3">
    <source>
        <dbReference type="Proteomes" id="UP000444174"/>
    </source>
</evidence>
<dbReference type="SUPFAM" id="SSF55961">
    <property type="entry name" value="Bet v1-like"/>
    <property type="match status" value="1"/>
</dbReference>
<organism evidence="2 3">
    <name type="scientific">Tritonibacter litoralis</name>
    <dbReference type="NCBI Taxonomy" id="2662264"/>
    <lineage>
        <taxon>Bacteria</taxon>
        <taxon>Pseudomonadati</taxon>
        <taxon>Pseudomonadota</taxon>
        <taxon>Alphaproteobacteria</taxon>
        <taxon>Rhodobacterales</taxon>
        <taxon>Paracoccaceae</taxon>
        <taxon>Tritonibacter</taxon>
    </lineage>
</organism>
<dbReference type="RefSeq" id="WP_153215562.1">
    <property type="nucleotide sequence ID" value="NZ_WIBF01000004.1"/>
</dbReference>
<feature type="transmembrane region" description="Helical" evidence="1">
    <location>
        <begin position="97"/>
        <end position="117"/>
    </location>
</feature>
<dbReference type="InterPro" id="IPR023393">
    <property type="entry name" value="START-like_dom_sf"/>
</dbReference>
<keyword evidence="3" id="KW-1185">Reference proteome</keyword>
<dbReference type="Proteomes" id="UP000444174">
    <property type="component" value="Unassembled WGS sequence"/>
</dbReference>
<accession>A0A843YBG1</accession>
<keyword evidence="1" id="KW-0472">Membrane</keyword>
<dbReference type="AlphaFoldDB" id="A0A843YBG1"/>
<keyword evidence="1" id="KW-1133">Transmembrane helix</keyword>
<comment type="caution">
    <text evidence="2">The sequence shown here is derived from an EMBL/GenBank/DDBJ whole genome shotgun (WGS) entry which is preliminary data.</text>
</comment>
<name>A0A843YBG1_9RHOB</name>
<dbReference type="EMBL" id="WIBF01000004">
    <property type="protein sequence ID" value="MQQ08630.1"/>
    <property type="molecule type" value="Genomic_DNA"/>
</dbReference>